<evidence type="ECO:0000259" key="1">
    <source>
        <dbReference type="Pfam" id="PF26188"/>
    </source>
</evidence>
<evidence type="ECO:0000313" key="3">
    <source>
        <dbReference type="EMBL" id="KAK2194925.1"/>
    </source>
</evidence>
<dbReference type="AlphaFoldDB" id="A0AAD9PHS6"/>
<dbReference type="Proteomes" id="UP001214638">
    <property type="component" value="Unassembled WGS sequence"/>
</dbReference>
<feature type="domain" description="RNA-editing substrate-binding complex 6 protein" evidence="1">
    <location>
        <begin position="73"/>
        <end position="322"/>
    </location>
</feature>
<name>A0AAD9PHS6_9APIC</name>
<evidence type="ECO:0000313" key="2">
    <source>
        <dbReference type="EMBL" id="KAK2194352.1"/>
    </source>
</evidence>
<protein>
    <recommendedName>
        <fullName evidence="1">RNA-editing substrate-binding complex 6 protein domain-containing protein</fullName>
    </recommendedName>
</protein>
<dbReference type="RefSeq" id="XP_067801768.1">
    <property type="nucleotide sequence ID" value="XM_067948614.1"/>
</dbReference>
<dbReference type="InterPro" id="IPR058917">
    <property type="entry name" value="RESC6_dom"/>
</dbReference>
<organism evidence="3 4">
    <name type="scientific">Babesia duncani</name>
    <dbReference type="NCBI Taxonomy" id="323732"/>
    <lineage>
        <taxon>Eukaryota</taxon>
        <taxon>Sar</taxon>
        <taxon>Alveolata</taxon>
        <taxon>Apicomplexa</taxon>
        <taxon>Aconoidasida</taxon>
        <taxon>Piroplasmida</taxon>
        <taxon>Babesiidae</taxon>
        <taxon>Babesia</taxon>
    </lineage>
</organism>
<dbReference type="EMBL" id="JALLKP010000145">
    <property type="protein sequence ID" value="KAK2194352.1"/>
    <property type="molecule type" value="Genomic_DNA"/>
</dbReference>
<dbReference type="Pfam" id="PF26188">
    <property type="entry name" value="RESC6"/>
    <property type="match status" value="1"/>
</dbReference>
<reference evidence="3" key="1">
    <citation type="journal article" date="2023" name="Nat. Microbiol.">
        <title>Babesia duncani multi-omics identifies virulence factors and drug targets.</title>
        <authorList>
            <person name="Singh P."/>
            <person name="Lonardi S."/>
            <person name="Liang Q."/>
            <person name="Vydyam P."/>
            <person name="Khabirova E."/>
            <person name="Fang T."/>
            <person name="Gihaz S."/>
            <person name="Thekkiniath J."/>
            <person name="Munshi M."/>
            <person name="Abel S."/>
            <person name="Ciampossin L."/>
            <person name="Batugedara G."/>
            <person name="Gupta M."/>
            <person name="Lu X.M."/>
            <person name="Lenz T."/>
            <person name="Chakravarty S."/>
            <person name="Cornillot E."/>
            <person name="Hu Y."/>
            <person name="Ma W."/>
            <person name="Gonzalez L.M."/>
            <person name="Sanchez S."/>
            <person name="Estrada K."/>
            <person name="Sanchez-Flores A."/>
            <person name="Montero E."/>
            <person name="Harb O.S."/>
            <person name="Le Roch K.G."/>
            <person name="Mamoun C.B."/>
        </authorList>
    </citation>
    <scope>NUCLEOTIDE SEQUENCE</scope>
    <source>
        <strain evidence="3">WA1</strain>
    </source>
</reference>
<comment type="caution">
    <text evidence="3">The sequence shown here is derived from an EMBL/GenBank/DDBJ whole genome shotgun (WGS) entry which is preliminary data.</text>
</comment>
<accession>A0AAD9PHS6</accession>
<keyword evidence="4" id="KW-1185">Reference proteome</keyword>
<gene>
    <name evidence="3" type="ORF">BdWA1_003604</name>
    <name evidence="2" type="ORF">BdWA1_004172</name>
</gene>
<dbReference type="EMBL" id="JALLKP010000023">
    <property type="protein sequence ID" value="KAK2194925.1"/>
    <property type="molecule type" value="Genomic_DNA"/>
</dbReference>
<sequence length="431" mass="49231">MMKLWWNKWTYCVEKRHFGAVMRRGKDKFFSLPDKPPLIIKFIEGIARSKLDHQILPHVHQQVENVLNSMISEIDSFTVVEIRTICHGIARIYGQNFKNKLWAETVATFTLRRAKVIPVFFLFPLVNSLYRIGYCNSGFEREICEIAINRMHEANSIDLATIAQTAIKMKCPRDLLHAVSRQVLRDDIIREISATNAVFILYSFGKCSQLDLPLFETLLDLIGKIDIGDFEVHLVPLVLHAIATFKLTNFNLDPILRHATVHANLMETSSISSCIYSLAKLEINNESLIKALIARIWEVVNHTQMREICNIIWGLSKLRYHEECTKVAEHALSFPACIDDISFGQLFDAIVVSAPAANRLEVLNALMDRYMGAFPIKSAEIMGRIAWSTRKFDFKDKGIIEKTLEELSSRKLTSDSKYYFKVLGSLGSRSS</sequence>
<dbReference type="KEGG" id="bdw:94337901"/>
<proteinExistence type="predicted"/>
<dbReference type="GeneID" id="94337901"/>
<evidence type="ECO:0000313" key="4">
    <source>
        <dbReference type="Proteomes" id="UP001214638"/>
    </source>
</evidence>